<sequence length="172" mass="18972">MFSFNPKNESFHTESDIPSLYTKDPLAGLAKDDDGQSDAARLYFVQTPELSNPPPVYNPYPSSHPVEAVAEVYYPKNTPDYPRPSYETDHGSDSTVSAHGYCKQPHPAVRRLSQQTLAMDTSSTTLYEKSASEKGRPITTMCVNCHRRVTTVFEKRPGNVALAQSSANENGA</sequence>
<dbReference type="EMBL" id="JANBQB010000015">
    <property type="protein sequence ID" value="KAJ1984582.1"/>
    <property type="molecule type" value="Genomic_DNA"/>
</dbReference>
<organism evidence="2 3">
    <name type="scientific">Dimargaris verticillata</name>
    <dbReference type="NCBI Taxonomy" id="2761393"/>
    <lineage>
        <taxon>Eukaryota</taxon>
        <taxon>Fungi</taxon>
        <taxon>Fungi incertae sedis</taxon>
        <taxon>Zoopagomycota</taxon>
        <taxon>Kickxellomycotina</taxon>
        <taxon>Dimargaritomycetes</taxon>
        <taxon>Dimargaritales</taxon>
        <taxon>Dimargaritaceae</taxon>
        <taxon>Dimargaris</taxon>
    </lineage>
</organism>
<evidence type="ECO:0008006" key="4">
    <source>
        <dbReference type="Google" id="ProtNLM"/>
    </source>
</evidence>
<evidence type="ECO:0000313" key="3">
    <source>
        <dbReference type="Proteomes" id="UP001151582"/>
    </source>
</evidence>
<protein>
    <recommendedName>
        <fullName evidence="4">LITAF domain-containing protein</fullName>
    </recommendedName>
</protein>
<proteinExistence type="predicted"/>
<keyword evidence="3" id="KW-1185">Reference proteome</keyword>
<dbReference type="AlphaFoldDB" id="A0A9W8EF96"/>
<feature type="region of interest" description="Disordered" evidence="1">
    <location>
        <begin position="79"/>
        <end position="101"/>
    </location>
</feature>
<gene>
    <name evidence="2" type="ORF">H4R34_000554</name>
</gene>
<feature type="region of interest" description="Disordered" evidence="1">
    <location>
        <begin position="1"/>
        <end position="34"/>
    </location>
</feature>
<name>A0A9W8EF96_9FUNG</name>
<accession>A0A9W8EF96</accession>
<comment type="caution">
    <text evidence="2">The sequence shown here is derived from an EMBL/GenBank/DDBJ whole genome shotgun (WGS) entry which is preliminary data.</text>
</comment>
<evidence type="ECO:0000256" key="1">
    <source>
        <dbReference type="SAM" id="MobiDB-lite"/>
    </source>
</evidence>
<evidence type="ECO:0000313" key="2">
    <source>
        <dbReference type="EMBL" id="KAJ1984582.1"/>
    </source>
</evidence>
<reference evidence="2" key="1">
    <citation type="submission" date="2022-07" db="EMBL/GenBank/DDBJ databases">
        <title>Phylogenomic reconstructions and comparative analyses of Kickxellomycotina fungi.</title>
        <authorList>
            <person name="Reynolds N.K."/>
            <person name="Stajich J.E."/>
            <person name="Barry K."/>
            <person name="Grigoriev I.V."/>
            <person name="Crous P."/>
            <person name="Smith M.E."/>
        </authorList>
    </citation>
    <scope>NUCLEOTIDE SEQUENCE</scope>
    <source>
        <strain evidence="2">RSA 567</strain>
    </source>
</reference>
<dbReference type="Proteomes" id="UP001151582">
    <property type="component" value="Unassembled WGS sequence"/>
</dbReference>